<evidence type="ECO:0000313" key="3">
    <source>
        <dbReference type="Proteomes" id="UP000799779"/>
    </source>
</evidence>
<keyword evidence="3" id="KW-1185">Reference proteome</keyword>
<dbReference type="OrthoDB" id="10668582at2759"/>
<keyword evidence="1" id="KW-1133">Transmembrane helix</keyword>
<dbReference type="Proteomes" id="UP000799779">
    <property type="component" value="Unassembled WGS sequence"/>
</dbReference>
<dbReference type="PANTHER" id="PTHR37544:SF3">
    <property type="entry name" value="SPRAY"/>
    <property type="match status" value="1"/>
</dbReference>
<dbReference type="InterPro" id="IPR021840">
    <property type="entry name" value="DUF3433"/>
</dbReference>
<accession>A0A6A5WIR3</accession>
<evidence type="ECO:0000313" key="2">
    <source>
        <dbReference type="EMBL" id="KAF1999025.1"/>
    </source>
</evidence>
<protein>
    <submittedName>
        <fullName evidence="2">Uncharacterized protein</fullName>
    </submittedName>
</protein>
<dbReference type="EMBL" id="ML977599">
    <property type="protein sequence ID" value="KAF1999025.1"/>
    <property type="molecule type" value="Genomic_DNA"/>
</dbReference>
<evidence type="ECO:0000256" key="1">
    <source>
        <dbReference type="SAM" id="Phobius"/>
    </source>
</evidence>
<dbReference type="Pfam" id="PF11915">
    <property type="entry name" value="DUF3433"/>
    <property type="match status" value="1"/>
</dbReference>
<dbReference type="AlphaFoldDB" id="A0A6A5WIR3"/>
<reference evidence="2" key="1">
    <citation type="journal article" date="2020" name="Stud. Mycol.">
        <title>101 Dothideomycetes genomes: a test case for predicting lifestyles and emergence of pathogens.</title>
        <authorList>
            <person name="Haridas S."/>
            <person name="Albert R."/>
            <person name="Binder M."/>
            <person name="Bloem J."/>
            <person name="Labutti K."/>
            <person name="Salamov A."/>
            <person name="Andreopoulos B."/>
            <person name="Baker S."/>
            <person name="Barry K."/>
            <person name="Bills G."/>
            <person name="Bluhm B."/>
            <person name="Cannon C."/>
            <person name="Castanera R."/>
            <person name="Culley D."/>
            <person name="Daum C."/>
            <person name="Ezra D."/>
            <person name="Gonzalez J."/>
            <person name="Henrissat B."/>
            <person name="Kuo A."/>
            <person name="Liang C."/>
            <person name="Lipzen A."/>
            <person name="Lutzoni F."/>
            <person name="Magnuson J."/>
            <person name="Mondo S."/>
            <person name="Nolan M."/>
            <person name="Ohm R."/>
            <person name="Pangilinan J."/>
            <person name="Park H.-J."/>
            <person name="Ramirez L."/>
            <person name="Alfaro M."/>
            <person name="Sun H."/>
            <person name="Tritt A."/>
            <person name="Yoshinaga Y."/>
            <person name="Zwiers L.-H."/>
            <person name="Turgeon B."/>
            <person name="Goodwin S."/>
            <person name="Spatafora J."/>
            <person name="Crous P."/>
            <person name="Grigoriev I."/>
        </authorList>
    </citation>
    <scope>NUCLEOTIDE SEQUENCE</scope>
    <source>
        <strain evidence="2">CBS 123094</strain>
    </source>
</reference>
<keyword evidence="1" id="KW-0472">Membrane</keyword>
<dbReference type="PANTHER" id="PTHR37544">
    <property type="entry name" value="SPRAY-RELATED"/>
    <property type="match status" value="1"/>
</dbReference>
<organism evidence="2 3">
    <name type="scientific">Amniculicola lignicola CBS 123094</name>
    <dbReference type="NCBI Taxonomy" id="1392246"/>
    <lineage>
        <taxon>Eukaryota</taxon>
        <taxon>Fungi</taxon>
        <taxon>Dikarya</taxon>
        <taxon>Ascomycota</taxon>
        <taxon>Pezizomycotina</taxon>
        <taxon>Dothideomycetes</taxon>
        <taxon>Pleosporomycetidae</taxon>
        <taxon>Pleosporales</taxon>
        <taxon>Amniculicolaceae</taxon>
        <taxon>Amniculicola</taxon>
    </lineage>
</organism>
<name>A0A6A5WIR3_9PLEO</name>
<proteinExistence type="predicted"/>
<gene>
    <name evidence="2" type="ORF">P154DRAFT_535894</name>
</gene>
<feature type="transmembrane region" description="Helical" evidence="1">
    <location>
        <begin position="324"/>
        <end position="351"/>
    </location>
</feature>
<sequence>MTGRDNLCLIQLEVLSHLGDGDPAEEFVYDLHFQAFALTKLQVQAFGVPQLTIIDLPTLLTSTSLAPMMLVLDFEMKRIGPFRLLTRPRGASAQESFCADYLTCMLPLTFWRAWTHRNGLVLLSHSMFTLSSVALPLIGALHFQRFDHSYERQVLPDMPIDVDWVIIAPRTSAAVFAALVLATISQWATAEELHALFGTYRFALEYQSPSRRGFSLRSEGALKPDCPQERVQPRCRKQILFFGWDERQPIALQRLSMKNLSLPTQRFLNILMGMLLKGYFDMLDRVASAGFWVSDASNDPNQDNPKSADQALLLANSGVVNPDFWIAFMVMLVVLIFAIIVDISSCIYCVIPRQPASLACRISYIHSSQTLLADGSSGSRLKSENGEQLLYGLGWYHTASGEYQVRFDTAEQCAKVYYCVDGPPNNTGV</sequence>
<keyword evidence="1" id="KW-0812">Transmembrane</keyword>